<dbReference type="Gene3D" id="1.10.10.10">
    <property type="entry name" value="Winged helix-like DNA-binding domain superfamily/Winged helix DNA-binding domain"/>
    <property type="match status" value="1"/>
</dbReference>
<accession>A0ABT3PHQ4</accession>
<dbReference type="InterPro" id="IPR000944">
    <property type="entry name" value="Tscrpt_reg_Rrf2"/>
</dbReference>
<protein>
    <submittedName>
        <fullName evidence="1">Rrf2 family transcriptional regulator</fullName>
    </submittedName>
</protein>
<sequence>MNNTRFAIAIHILTLLDHSGKERLSSKYLAGSINANAAMVRKELSNLNAHGLVESKAGKYGGSSLAKPADAIKLSDVYRAVRQTPALGSKRDHPNPHCPVGKEINDHLSDLYQETEDILMSRLGERTLAEFSRQFA</sequence>
<organism evidence="1 2">
    <name type="scientific">Fodinibius salsisoli</name>
    <dbReference type="NCBI Taxonomy" id="2820877"/>
    <lineage>
        <taxon>Bacteria</taxon>
        <taxon>Pseudomonadati</taxon>
        <taxon>Balneolota</taxon>
        <taxon>Balneolia</taxon>
        <taxon>Balneolales</taxon>
        <taxon>Balneolaceae</taxon>
        <taxon>Fodinibius</taxon>
    </lineage>
</organism>
<keyword evidence="2" id="KW-1185">Reference proteome</keyword>
<evidence type="ECO:0000313" key="1">
    <source>
        <dbReference type="EMBL" id="MCW9705446.1"/>
    </source>
</evidence>
<dbReference type="PANTHER" id="PTHR33221:SF15">
    <property type="entry name" value="HTH-TYPE TRANSCRIPTIONAL REGULATOR YWGB-RELATED"/>
    <property type="match status" value="1"/>
</dbReference>
<evidence type="ECO:0000313" key="2">
    <source>
        <dbReference type="Proteomes" id="UP001207918"/>
    </source>
</evidence>
<dbReference type="InterPro" id="IPR036390">
    <property type="entry name" value="WH_DNA-bd_sf"/>
</dbReference>
<proteinExistence type="predicted"/>
<dbReference type="RefSeq" id="WP_265764109.1">
    <property type="nucleotide sequence ID" value="NZ_JAGGJA010000001.1"/>
</dbReference>
<dbReference type="Pfam" id="PF02082">
    <property type="entry name" value="Rrf2"/>
    <property type="match status" value="1"/>
</dbReference>
<dbReference type="Proteomes" id="UP001207918">
    <property type="component" value="Unassembled WGS sequence"/>
</dbReference>
<dbReference type="PROSITE" id="PS51197">
    <property type="entry name" value="HTH_RRF2_2"/>
    <property type="match status" value="1"/>
</dbReference>
<comment type="caution">
    <text evidence="1">The sequence shown here is derived from an EMBL/GenBank/DDBJ whole genome shotgun (WGS) entry which is preliminary data.</text>
</comment>
<dbReference type="EMBL" id="JAGGJA010000001">
    <property type="protein sequence ID" value="MCW9705446.1"/>
    <property type="molecule type" value="Genomic_DNA"/>
</dbReference>
<dbReference type="InterPro" id="IPR036388">
    <property type="entry name" value="WH-like_DNA-bd_sf"/>
</dbReference>
<name>A0ABT3PHQ4_9BACT</name>
<dbReference type="SUPFAM" id="SSF46785">
    <property type="entry name" value="Winged helix' DNA-binding domain"/>
    <property type="match status" value="1"/>
</dbReference>
<dbReference type="PANTHER" id="PTHR33221">
    <property type="entry name" value="WINGED HELIX-TURN-HELIX TRANSCRIPTIONAL REGULATOR, RRF2 FAMILY"/>
    <property type="match status" value="1"/>
</dbReference>
<reference evidence="1 2" key="1">
    <citation type="submission" date="2021-03" db="EMBL/GenBank/DDBJ databases">
        <title>Aliifodinibius sp. nov., a new bacterium isolated from saline soil.</title>
        <authorList>
            <person name="Galisteo C."/>
            <person name="De La Haba R."/>
            <person name="Sanchez-Porro C."/>
            <person name="Ventosa A."/>
        </authorList>
    </citation>
    <scope>NUCLEOTIDE SEQUENCE [LARGE SCALE GENOMIC DNA]</scope>
    <source>
        <strain evidence="1 2">1BSP15-2V2</strain>
    </source>
</reference>
<gene>
    <name evidence="1" type="ORF">J6I44_01205</name>
</gene>